<feature type="domain" description="Carboxylesterase type B" evidence="4">
    <location>
        <begin position="14"/>
        <end position="470"/>
    </location>
</feature>
<dbReference type="GO" id="GO:0016787">
    <property type="term" value="F:hydrolase activity"/>
    <property type="evidence" value="ECO:0007669"/>
    <property type="project" value="UniProtKB-KW"/>
</dbReference>
<dbReference type="Pfam" id="PF00135">
    <property type="entry name" value="COesterase"/>
    <property type="match status" value="1"/>
</dbReference>
<organism evidence="5 6">
    <name type="scientific">Colletotrichum sublineola</name>
    <name type="common">Sorghum anthracnose fungus</name>
    <dbReference type="NCBI Taxonomy" id="1173701"/>
    <lineage>
        <taxon>Eukaryota</taxon>
        <taxon>Fungi</taxon>
        <taxon>Dikarya</taxon>
        <taxon>Ascomycota</taxon>
        <taxon>Pezizomycotina</taxon>
        <taxon>Sordariomycetes</taxon>
        <taxon>Hypocreomycetidae</taxon>
        <taxon>Glomerellales</taxon>
        <taxon>Glomerellaceae</taxon>
        <taxon>Colletotrichum</taxon>
        <taxon>Colletotrichum graminicola species complex</taxon>
    </lineage>
</organism>
<reference evidence="6" key="1">
    <citation type="journal article" date="2014" name="Genome Announc.">
        <title>Draft genome sequence of Colletotrichum sublineola, a destructive pathogen of cultivated sorghum.</title>
        <authorList>
            <person name="Baroncelli R."/>
            <person name="Sanz-Martin J.M."/>
            <person name="Rech G.E."/>
            <person name="Sukno S.A."/>
            <person name="Thon M.R."/>
        </authorList>
    </citation>
    <scope>NUCLEOTIDE SEQUENCE [LARGE SCALE GENOMIC DNA]</scope>
    <source>
        <strain evidence="6">TX430BB</strain>
    </source>
</reference>
<dbReference type="AlphaFoldDB" id="A0A066X270"/>
<dbReference type="OrthoDB" id="3200163at2759"/>
<evidence type="ECO:0000259" key="4">
    <source>
        <dbReference type="Pfam" id="PF00135"/>
    </source>
</evidence>
<dbReference type="InterPro" id="IPR002018">
    <property type="entry name" value="CarbesteraseB"/>
</dbReference>
<comment type="similarity">
    <text evidence="1 3">Belongs to the type-B carboxylesterase/lipase family.</text>
</comment>
<evidence type="ECO:0000256" key="3">
    <source>
        <dbReference type="RuleBase" id="RU361235"/>
    </source>
</evidence>
<evidence type="ECO:0000313" key="6">
    <source>
        <dbReference type="Proteomes" id="UP000027238"/>
    </source>
</evidence>
<name>A0A066X270_COLSU</name>
<evidence type="ECO:0000256" key="1">
    <source>
        <dbReference type="ARBA" id="ARBA00005964"/>
    </source>
</evidence>
<dbReference type="Proteomes" id="UP000027238">
    <property type="component" value="Unassembled WGS sequence"/>
</dbReference>
<sequence length="526" mass="57147">MAAAAQQFEHPVIGTVDGVASDGVIQFLGIKYANLNHWFDNAQLVQYNGSGLNATRYGPQVVSDPAGVNQEHLIIQKAIPVTEFPGLSSTECLNLNLTVPLEAKDSQKLPVLVFIHGGGFAIGSNWWPEYDMKRIVQLSRKRCKPVIAATISYRVGAPGFMTSEELQKEGFKSNHGHHDQRVALKWIKEYIDGFGGDPRQVTVAGESAGGGSTTRILYSNEALATRIIVLGGCPPLLGPLDAAIAEQSYHAVIQAFKLEGLSSSQRIKTLSEVPPEDLLAKLGRAGSFLPVLDGDTVPFTPTFETSRAKKVIPSGTSCQAMMIGYAPLDASIFGFMSLLPKKAGIAARFIESISSSLSQHADAATQILQVYGISEATDGDEALIHILEFASDLAFRAPAELFAKSFHGDSYLLEFAERNPWDGPFKGHSTHVLDVAFLFQNYNEHLGDEQRQIAESFAADVIDFVCGEAPWTRLQDTAGRMIYQHGTRIYKEDGASSGKYGCLLAMGEKIGLDSLLKAWETFLFSQ</sequence>
<dbReference type="OMA" id="IGANWWP"/>
<accession>A0A066X270</accession>
<dbReference type="eggNOG" id="KOG1516">
    <property type="taxonomic scope" value="Eukaryota"/>
</dbReference>
<keyword evidence="6" id="KW-1185">Reference proteome</keyword>
<proteinExistence type="inferred from homology"/>
<dbReference type="PANTHER" id="PTHR11559">
    <property type="entry name" value="CARBOXYLESTERASE"/>
    <property type="match status" value="1"/>
</dbReference>
<dbReference type="SUPFAM" id="SSF53474">
    <property type="entry name" value="alpha/beta-Hydrolases"/>
    <property type="match status" value="1"/>
</dbReference>
<dbReference type="HOGENOM" id="CLU_006586_14_4_1"/>
<protein>
    <recommendedName>
        <fullName evidence="3">Carboxylic ester hydrolase</fullName>
        <ecNumber evidence="3">3.1.1.-</ecNumber>
    </recommendedName>
</protein>
<evidence type="ECO:0000256" key="2">
    <source>
        <dbReference type="ARBA" id="ARBA00022801"/>
    </source>
</evidence>
<keyword evidence="2 3" id="KW-0378">Hydrolase</keyword>
<dbReference type="InterPro" id="IPR050309">
    <property type="entry name" value="Type-B_Carboxylest/Lipase"/>
</dbReference>
<evidence type="ECO:0000313" key="5">
    <source>
        <dbReference type="EMBL" id="KDN59846.1"/>
    </source>
</evidence>
<gene>
    <name evidence="5" type="ORF">CSUB01_08749</name>
</gene>
<dbReference type="ESTHER" id="colsu-a0a066x270">
    <property type="family name" value="Fungal_carboxylesterase_lipase"/>
</dbReference>
<dbReference type="PROSITE" id="PS00122">
    <property type="entry name" value="CARBOXYLESTERASE_B_1"/>
    <property type="match status" value="1"/>
</dbReference>
<dbReference type="EMBL" id="JMSE01001587">
    <property type="protein sequence ID" value="KDN59846.1"/>
    <property type="molecule type" value="Genomic_DNA"/>
</dbReference>
<dbReference type="STRING" id="1173701.A0A066X270"/>
<comment type="caution">
    <text evidence="5">The sequence shown here is derived from an EMBL/GenBank/DDBJ whole genome shotgun (WGS) entry which is preliminary data.</text>
</comment>
<dbReference type="InterPro" id="IPR029058">
    <property type="entry name" value="AB_hydrolase_fold"/>
</dbReference>
<dbReference type="EC" id="3.1.1.-" evidence="3"/>
<dbReference type="InterPro" id="IPR019826">
    <property type="entry name" value="Carboxylesterase_B_AS"/>
</dbReference>
<dbReference type="Gene3D" id="3.40.50.1820">
    <property type="entry name" value="alpha/beta hydrolase"/>
    <property type="match status" value="1"/>
</dbReference>